<dbReference type="GO" id="GO:0005254">
    <property type="term" value="F:chloride channel activity"/>
    <property type="evidence" value="ECO:0007669"/>
    <property type="project" value="UniProtKB-KW"/>
</dbReference>
<keyword evidence="6" id="KW-0406">Ion transport</keyword>
<comment type="subcellular location">
    <subcellularLocation>
        <location evidence="6">Cell membrane</location>
        <topology evidence="6">Multi-pass membrane protein</topology>
    </subcellularLocation>
    <subcellularLocation>
        <location evidence="1">Membrane</location>
    </subcellularLocation>
</comment>
<evidence type="ECO:0000313" key="9">
    <source>
        <dbReference type="Proteomes" id="UP000887540"/>
    </source>
</evidence>
<reference evidence="10" key="1">
    <citation type="submission" date="2022-11" db="UniProtKB">
        <authorList>
            <consortium name="WormBaseParasite"/>
        </authorList>
    </citation>
    <scope>IDENTIFICATION</scope>
</reference>
<feature type="region of interest" description="Disordered" evidence="7">
    <location>
        <begin position="314"/>
        <end position="360"/>
    </location>
</feature>
<dbReference type="Proteomes" id="UP000887540">
    <property type="component" value="Unplaced"/>
</dbReference>
<dbReference type="InterPro" id="IPR000615">
    <property type="entry name" value="Bestrophin"/>
</dbReference>
<comment type="similarity">
    <text evidence="5 6">Belongs to the anion channel-forming bestrophin (TC 1.A.46) family. Calcium-sensitive chloride channel subfamily.</text>
</comment>
<evidence type="ECO:0000256" key="8">
    <source>
        <dbReference type="SAM" id="SignalP"/>
    </source>
</evidence>
<dbReference type="Pfam" id="PF01062">
    <property type="entry name" value="Bestrophin"/>
    <property type="match status" value="1"/>
</dbReference>
<keyword evidence="9" id="KW-1185">Reference proteome</keyword>
<feature type="compositionally biased region" description="Basic residues" evidence="7">
    <location>
        <begin position="348"/>
        <end position="360"/>
    </location>
</feature>
<dbReference type="PANTHER" id="PTHR10736">
    <property type="entry name" value="BESTROPHIN"/>
    <property type="match status" value="1"/>
</dbReference>
<keyword evidence="6" id="KW-0407">Ion channel</keyword>
<keyword evidence="3" id="KW-1133">Transmembrane helix</keyword>
<feature type="signal peptide" evidence="8">
    <location>
        <begin position="1"/>
        <end position="18"/>
    </location>
</feature>
<organism evidence="9 10">
    <name type="scientific">Acrobeloides nanus</name>
    <dbReference type="NCBI Taxonomy" id="290746"/>
    <lineage>
        <taxon>Eukaryota</taxon>
        <taxon>Metazoa</taxon>
        <taxon>Ecdysozoa</taxon>
        <taxon>Nematoda</taxon>
        <taxon>Chromadorea</taxon>
        <taxon>Rhabditida</taxon>
        <taxon>Tylenchina</taxon>
        <taxon>Cephalobomorpha</taxon>
        <taxon>Cephaloboidea</taxon>
        <taxon>Cephalobidae</taxon>
        <taxon>Acrobeloides</taxon>
    </lineage>
</organism>
<evidence type="ECO:0000256" key="5">
    <source>
        <dbReference type="ARBA" id="ARBA00034769"/>
    </source>
</evidence>
<feature type="compositionally biased region" description="Basic and acidic residues" evidence="7">
    <location>
        <begin position="314"/>
        <end position="331"/>
    </location>
</feature>
<comment type="function">
    <text evidence="6">Forms chloride channels.</text>
</comment>
<evidence type="ECO:0000313" key="10">
    <source>
        <dbReference type="WBParaSite" id="ACRNAN_Path_492.g1844.t1"/>
    </source>
</evidence>
<dbReference type="WBParaSite" id="ACRNAN_Path_492.g1844.t1">
    <property type="protein sequence ID" value="ACRNAN_Path_492.g1844.t1"/>
    <property type="gene ID" value="ACRNAN_Path_492.g1844"/>
</dbReference>
<feature type="chain" id="PRO_5037869898" description="Bestrophin homolog" evidence="8">
    <location>
        <begin position="19"/>
        <end position="360"/>
    </location>
</feature>
<dbReference type="AlphaFoldDB" id="A0A914C7C5"/>
<name>A0A914C7C5_9BILA</name>
<evidence type="ECO:0000256" key="4">
    <source>
        <dbReference type="ARBA" id="ARBA00023136"/>
    </source>
</evidence>
<proteinExistence type="inferred from homology"/>
<keyword evidence="6" id="KW-0868">Chloride</keyword>
<dbReference type="GO" id="GO:0034707">
    <property type="term" value="C:chloride channel complex"/>
    <property type="evidence" value="ECO:0007669"/>
    <property type="project" value="UniProtKB-KW"/>
</dbReference>
<evidence type="ECO:0000256" key="1">
    <source>
        <dbReference type="ARBA" id="ARBA00004370"/>
    </source>
</evidence>
<keyword evidence="6" id="KW-0813">Transport</keyword>
<keyword evidence="2" id="KW-0812">Transmembrane</keyword>
<evidence type="ECO:0000256" key="7">
    <source>
        <dbReference type="SAM" id="MobiDB-lite"/>
    </source>
</evidence>
<evidence type="ECO:0000256" key="6">
    <source>
        <dbReference type="RuleBase" id="RU363126"/>
    </source>
</evidence>
<dbReference type="InterPro" id="IPR021134">
    <property type="entry name" value="Bestrophin-like"/>
</dbReference>
<keyword evidence="8" id="KW-0732">Signal</keyword>
<dbReference type="PANTHER" id="PTHR10736:SF0">
    <property type="entry name" value="BESTROPHIN HOMOLOG"/>
    <property type="match status" value="1"/>
</dbReference>
<dbReference type="GO" id="GO:0005886">
    <property type="term" value="C:plasma membrane"/>
    <property type="evidence" value="ECO:0007669"/>
    <property type="project" value="UniProtKB-SubCell"/>
</dbReference>
<keyword evidence="6" id="KW-0869">Chloride channel</keyword>
<protein>
    <recommendedName>
        <fullName evidence="6">Bestrophin homolog</fullName>
    </recommendedName>
</protein>
<keyword evidence="6" id="KW-1003">Cell membrane</keyword>
<sequence length="360" mass="41546">MFLLGFFVTVVFNRWVNIFSHVGFIDNLALSIAANIPGKDMETKLVRRNIIRYAVLSQTLVYRDISLQVRKRFPDMESMFDAGLISENEWEIYIAKEMQDNKYWMPIQWAMLLIQKARSENKICNDVVAFNLTGKLIEFRNDLQYLCCSDWVPVPLSYPQIVFLAVRCYLLISVIARQSLASDEMGRFFPLLVLSMELLLTTGFEIVELHPQPACDGVDTFWGMASAKPLDSYAPTETSKRRVTPYHGSVANVEIEQDAYECSRRRLSIRTIRSRAMSILSVCRDSKVDRTPMHSSLDNRSSIKQINDFSRRRSRLESVYEEETKTDDNSSKETNISENSEAMEAGYHKHLPSRRRSKST</sequence>
<keyword evidence="4" id="KW-0472">Membrane</keyword>
<evidence type="ECO:0000256" key="3">
    <source>
        <dbReference type="ARBA" id="ARBA00022989"/>
    </source>
</evidence>
<accession>A0A914C7C5</accession>
<evidence type="ECO:0000256" key="2">
    <source>
        <dbReference type="ARBA" id="ARBA00022692"/>
    </source>
</evidence>